<gene>
    <name evidence="6" type="ORF">GCM10011419_10410</name>
</gene>
<dbReference type="InterPro" id="IPR043128">
    <property type="entry name" value="Rev_trsase/Diguanyl_cyclase"/>
</dbReference>
<dbReference type="SUPFAM" id="SSF55781">
    <property type="entry name" value="GAF domain-like"/>
    <property type="match status" value="1"/>
</dbReference>
<keyword evidence="3" id="KW-0175">Coiled coil</keyword>
<dbReference type="PANTHER" id="PTHR45138:SF9">
    <property type="entry name" value="DIGUANYLATE CYCLASE DGCM-RELATED"/>
    <property type="match status" value="1"/>
</dbReference>
<dbReference type="Pfam" id="PF01590">
    <property type="entry name" value="GAF"/>
    <property type="match status" value="1"/>
</dbReference>
<dbReference type="InterPro" id="IPR029787">
    <property type="entry name" value="Nucleotide_cyclase"/>
</dbReference>
<evidence type="ECO:0000256" key="4">
    <source>
        <dbReference type="SAM" id="Phobius"/>
    </source>
</evidence>
<feature type="transmembrane region" description="Helical" evidence="4">
    <location>
        <begin position="28"/>
        <end position="48"/>
    </location>
</feature>
<dbReference type="SMART" id="SM00267">
    <property type="entry name" value="GGDEF"/>
    <property type="match status" value="1"/>
</dbReference>
<evidence type="ECO:0000256" key="3">
    <source>
        <dbReference type="SAM" id="Coils"/>
    </source>
</evidence>
<evidence type="ECO:0000313" key="7">
    <source>
        <dbReference type="Proteomes" id="UP000662678"/>
    </source>
</evidence>
<organism evidence="6 7">
    <name type="scientific">Vogesella fluminis</name>
    <dbReference type="NCBI Taxonomy" id="1069161"/>
    <lineage>
        <taxon>Bacteria</taxon>
        <taxon>Pseudomonadati</taxon>
        <taxon>Pseudomonadota</taxon>
        <taxon>Betaproteobacteria</taxon>
        <taxon>Neisseriales</taxon>
        <taxon>Chromobacteriaceae</taxon>
        <taxon>Vogesella</taxon>
    </lineage>
</organism>
<dbReference type="InterPro" id="IPR050469">
    <property type="entry name" value="Diguanylate_Cyclase"/>
</dbReference>
<dbReference type="SMART" id="SM00065">
    <property type="entry name" value="GAF"/>
    <property type="match status" value="1"/>
</dbReference>
<dbReference type="Pfam" id="PF00990">
    <property type="entry name" value="GGDEF"/>
    <property type="match status" value="1"/>
</dbReference>
<dbReference type="Gene3D" id="3.30.70.270">
    <property type="match status" value="1"/>
</dbReference>
<feature type="transmembrane region" description="Helical" evidence="4">
    <location>
        <begin position="159"/>
        <end position="180"/>
    </location>
</feature>
<dbReference type="EMBL" id="BMYP01000010">
    <property type="protein sequence ID" value="GHD74309.1"/>
    <property type="molecule type" value="Genomic_DNA"/>
</dbReference>
<dbReference type="PANTHER" id="PTHR45138">
    <property type="entry name" value="REGULATORY COMPONENTS OF SENSORY TRANSDUCTION SYSTEM"/>
    <property type="match status" value="1"/>
</dbReference>
<dbReference type="CDD" id="cd01949">
    <property type="entry name" value="GGDEF"/>
    <property type="match status" value="1"/>
</dbReference>
<dbReference type="PROSITE" id="PS50887">
    <property type="entry name" value="GGDEF"/>
    <property type="match status" value="1"/>
</dbReference>
<dbReference type="Gene3D" id="3.30.450.40">
    <property type="match status" value="1"/>
</dbReference>
<feature type="domain" description="GGDEF" evidence="5">
    <location>
        <begin position="480"/>
        <end position="613"/>
    </location>
</feature>
<evidence type="ECO:0000313" key="6">
    <source>
        <dbReference type="EMBL" id="GHD74309.1"/>
    </source>
</evidence>
<dbReference type="Proteomes" id="UP000662678">
    <property type="component" value="Unassembled WGS sequence"/>
</dbReference>
<keyword evidence="7" id="KW-1185">Reference proteome</keyword>
<comment type="caution">
    <text evidence="6">The sequence shown here is derived from an EMBL/GenBank/DDBJ whole genome shotgun (WGS) entry which is preliminary data.</text>
</comment>
<dbReference type="EC" id="2.7.7.65" evidence="1"/>
<accession>A0ABQ3H7A1</accession>
<dbReference type="InterPro" id="IPR003018">
    <property type="entry name" value="GAF"/>
</dbReference>
<sequence length="614" mass="68818">MAIIRHTLASNMGSVVTASNSLSGRLQWRGVLCLLLLGVLGGGGHYLLGLRDIEQRLAQLHTLVERRFVGVLAQSVWDLDQHNTQQLLESINQLDGVNRVELITTLGQRQSSQLHPAAHSEWIRDFPVQSERSGNQPLASLRLYLGQQELQQQLRRRSLLFAASLMAAMQLMLLLCRHFMQRQLLRPLEQLTGQLLRERPLPLADGGRELIALDKQLQRYRQGWQARLQQQQQRADELQKQREQLSELASQRTTELDQLTRSQQLLTRLAHGFLHLPPAEQHEAITDALARIGHLLGVDHCYLLLLDEGQALQQHISWQNAQLPPADGFYLHAPLQHSPWLLPQLRQQGQLTISRLEEIPPDGHGERLLLARHGIRSLVLIALDHTAPLHGIFGCEMVNRQHDWLDKELTLLRLFAQQLCGLLLRHQLLQRQEALAQQLAAANARLQAQSLCDGLTGLASVRRLQQDKQQLFEQAFQHRQALSALMLDIDQFTAYNSHAGHLAGDDCLLRIAGLLQAQPGLAVRTKGATMLLLLPQHDPAQAAAVAEQLRQTVAALQLQHPASRVSSFVSVSIGCATLDLRRHDDIDDLIDEAARALSQAKELGRNRCVSIAPA</sequence>
<evidence type="ECO:0000259" key="5">
    <source>
        <dbReference type="PROSITE" id="PS50887"/>
    </source>
</evidence>
<comment type="catalytic activity">
    <reaction evidence="2">
        <text>2 GTP = 3',3'-c-di-GMP + 2 diphosphate</text>
        <dbReference type="Rhea" id="RHEA:24898"/>
        <dbReference type="ChEBI" id="CHEBI:33019"/>
        <dbReference type="ChEBI" id="CHEBI:37565"/>
        <dbReference type="ChEBI" id="CHEBI:58805"/>
        <dbReference type="EC" id="2.7.7.65"/>
    </reaction>
</comment>
<protein>
    <recommendedName>
        <fullName evidence="1">diguanylate cyclase</fullName>
        <ecNumber evidence="1">2.7.7.65</ecNumber>
    </recommendedName>
</protein>
<evidence type="ECO:0000256" key="1">
    <source>
        <dbReference type="ARBA" id="ARBA00012528"/>
    </source>
</evidence>
<keyword evidence="4" id="KW-1133">Transmembrane helix</keyword>
<dbReference type="InterPro" id="IPR000160">
    <property type="entry name" value="GGDEF_dom"/>
</dbReference>
<feature type="coiled-coil region" evidence="3">
    <location>
        <begin position="221"/>
        <end position="255"/>
    </location>
</feature>
<dbReference type="InterPro" id="IPR029016">
    <property type="entry name" value="GAF-like_dom_sf"/>
</dbReference>
<keyword evidence="4" id="KW-0812">Transmembrane</keyword>
<dbReference type="NCBIfam" id="TIGR00254">
    <property type="entry name" value="GGDEF"/>
    <property type="match status" value="1"/>
</dbReference>
<evidence type="ECO:0000256" key="2">
    <source>
        <dbReference type="ARBA" id="ARBA00034247"/>
    </source>
</evidence>
<dbReference type="SUPFAM" id="SSF55073">
    <property type="entry name" value="Nucleotide cyclase"/>
    <property type="match status" value="1"/>
</dbReference>
<reference evidence="7" key="1">
    <citation type="journal article" date="2019" name="Int. J. Syst. Evol. Microbiol.">
        <title>The Global Catalogue of Microorganisms (GCM) 10K type strain sequencing project: providing services to taxonomists for standard genome sequencing and annotation.</title>
        <authorList>
            <consortium name="The Broad Institute Genomics Platform"/>
            <consortium name="The Broad Institute Genome Sequencing Center for Infectious Disease"/>
            <person name="Wu L."/>
            <person name="Ma J."/>
        </authorList>
    </citation>
    <scope>NUCLEOTIDE SEQUENCE [LARGE SCALE GENOMIC DNA]</scope>
    <source>
        <strain evidence="7">KCTC 23713</strain>
    </source>
</reference>
<name>A0ABQ3H7A1_9NEIS</name>
<proteinExistence type="predicted"/>
<keyword evidence="4" id="KW-0472">Membrane</keyword>